<protein>
    <submittedName>
        <fullName evidence="18">SH3 domain-containing protein</fullName>
    </submittedName>
</protein>
<keyword evidence="5" id="KW-1003">Cell membrane</keyword>
<evidence type="ECO:0000256" key="6">
    <source>
        <dbReference type="ARBA" id="ARBA00022490"/>
    </source>
</evidence>
<dbReference type="Pfam" id="PF14604">
    <property type="entry name" value="SH3_9"/>
    <property type="match status" value="1"/>
</dbReference>
<dbReference type="InterPro" id="IPR001452">
    <property type="entry name" value="SH3_domain"/>
</dbReference>
<feature type="compositionally biased region" description="Polar residues" evidence="15">
    <location>
        <begin position="360"/>
        <end position="376"/>
    </location>
</feature>
<evidence type="ECO:0000256" key="8">
    <source>
        <dbReference type="ARBA" id="ARBA00023054"/>
    </source>
</evidence>
<dbReference type="GO" id="GO:0007010">
    <property type="term" value="P:cytoskeleton organization"/>
    <property type="evidence" value="ECO:0007669"/>
    <property type="project" value="TreeGrafter"/>
</dbReference>
<evidence type="ECO:0000259" key="17">
    <source>
        <dbReference type="PROSITE" id="PS51741"/>
    </source>
</evidence>
<evidence type="ECO:0000256" key="14">
    <source>
        <dbReference type="SAM" id="Coils"/>
    </source>
</evidence>
<proteinExistence type="predicted"/>
<dbReference type="SUPFAM" id="SSF103657">
    <property type="entry name" value="BAR/IMD domain-like"/>
    <property type="match status" value="1"/>
</dbReference>
<dbReference type="InterPro" id="IPR001060">
    <property type="entry name" value="FCH_dom"/>
</dbReference>
<dbReference type="CDD" id="cd11843">
    <property type="entry name" value="SH3_PACSIN"/>
    <property type="match status" value="1"/>
</dbReference>
<dbReference type="SUPFAM" id="SSF50044">
    <property type="entry name" value="SH3-domain"/>
    <property type="match status" value="1"/>
</dbReference>
<keyword evidence="8 13" id="KW-0175">Coiled coil</keyword>
<feature type="region of interest" description="Disordered" evidence="15">
    <location>
        <begin position="344"/>
        <end position="376"/>
    </location>
</feature>
<keyword evidence="6" id="KW-0963">Cytoplasm</keyword>
<dbReference type="Gene3D" id="2.30.30.40">
    <property type="entry name" value="SH3 Domains"/>
    <property type="match status" value="1"/>
</dbReference>
<dbReference type="FunFam" id="2.30.30.40:FF:000014">
    <property type="entry name" value="Kinase C and casein kinase substrate in neurons protein"/>
    <property type="match status" value="1"/>
</dbReference>
<dbReference type="WBParaSite" id="MCU_004317-RC">
    <property type="protein sequence ID" value="MCU_004317-RC"/>
    <property type="gene ID" value="MCU_004317"/>
</dbReference>
<dbReference type="GO" id="GO:0005543">
    <property type="term" value="F:phospholipid binding"/>
    <property type="evidence" value="ECO:0007669"/>
    <property type="project" value="TreeGrafter"/>
</dbReference>
<evidence type="ECO:0000256" key="13">
    <source>
        <dbReference type="PROSITE-ProRule" id="PRU01077"/>
    </source>
</evidence>
<comment type="subunit">
    <text evidence="11">Homodimer. May form heterooligomers with other PACSINs. Interacts (via SH3 domain) with DNM1, SYNJ1 and WASL. Interacts with TRPV4.</text>
</comment>
<evidence type="ECO:0000256" key="4">
    <source>
        <dbReference type="ARBA" id="ARBA00022443"/>
    </source>
</evidence>
<evidence type="ECO:0000256" key="2">
    <source>
        <dbReference type="ARBA" id="ARBA00004236"/>
    </source>
</evidence>
<feature type="domain" description="F-BAR" evidence="17">
    <location>
        <begin position="9"/>
        <end position="293"/>
    </location>
</feature>
<evidence type="ECO:0000256" key="3">
    <source>
        <dbReference type="ARBA" id="ARBA00004496"/>
    </source>
</evidence>
<dbReference type="GO" id="GO:0005768">
    <property type="term" value="C:endosome"/>
    <property type="evidence" value="ECO:0007669"/>
    <property type="project" value="TreeGrafter"/>
</dbReference>
<name>A0A5K3EZB8_MESCO</name>
<dbReference type="InterPro" id="IPR036028">
    <property type="entry name" value="SH3-like_dom_sf"/>
</dbReference>
<evidence type="ECO:0000259" key="16">
    <source>
        <dbReference type="PROSITE" id="PS50002"/>
    </source>
</evidence>
<dbReference type="PRINTS" id="PR00452">
    <property type="entry name" value="SH3DOMAIN"/>
</dbReference>
<evidence type="ECO:0000256" key="9">
    <source>
        <dbReference type="ARBA" id="ARBA00023136"/>
    </source>
</evidence>
<keyword evidence="9" id="KW-0472">Membrane</keyword>
<evidence type="ECO:0000256" key="7">
    <source>
        <dbReference type="ARBA" id="ARBA00022553"/>
    </source>
</evidence>
<dbReference type="GO" id="GO:0005886">
    <property type="term" value="C:plasma membrane"/>
    <property type="evidence" value="ECO:0007669"/>
    <property type="project" value="UniProtKB-SubCell"/>
</dbReference>
<dbReference type="InterPro" id="IPR031160">
    <property type="entry name" value="F_BAR_dom"/>
</dbReference>
<dbReference type="SMART" id="SM00326">
    <property type="entry name" value="SH3"/>
    <property type="match status" value="1"/>
</dbReference>
<evidence type="ECO:0000256" key="15">
    <source>
        <dbReference type="SAM" id="MobiDB-lite"/>
    </source>
</evidence>
<dbReference type="AlphaFoldDB" id="A0A5K3EZB8"/>
<dbReference type="Gene3D" id="1.20.1270.60">
    <property type="entry name" value="Arfaptin homology (AH) domain/BAR domain"/>
    <property type="match status" value="1"/>
</dbReference>
<feature type="coiled-coil region" evidence="14">
    <location>
        <begin position="184"/>
        <end position="218"/>
    </location>
</feature>
<keyword evidence="4 12" id="KW-0728">SH3 domain</keyword>
<dbReference type="GO" id="GO:0030100">
    <property type="term" value="P:regulation of endocytosis"/>
    <property type="evidence" value="ECO:0007669"/>
    <property type="project" value="TreeGrafter"/>
</dbReference>
<evidence type="ECO:0000256" key="5">
    <source>
        <dbReference type="ARBA" id="ARBA00022475"/>
    </source>
</evidence>
<dbReference type="GO" id="GO:0097320">
    <property type="term" value="P:plasma membrane tubulation"/>
    <property type="evidence" value="ECO:0007669"/>
    <property type="project" value="TreeGrafter"/>
</dbReference>
<evidence type="ECO:0000256" key="10">
    <source>
        <dbReference type="ARBA" id="ARBA00055545"/>
    </source>
</evidence>
<evidence type="ECO:0000313" key="18">
    <source>
        <dbReference type="WBParaSite" id="MCU_004317-RC"/>
    </source>
</evidence>
<comment type="subcellular location">
    <subcellularLocation>
        <location evidence="2">Cell membrane</location>
    </subcellularLocation>
    <subcellularLocation>
        <location evidence="3">Cytoplasm</location>
    </subcellularLocation>
    <subcellularLocation>
        <location evidence="1">Endomembrane system</location>
        <topology evidence="1">Peripheral membrane protein</topology>
    </subcellularLocation>
</comment>
<keyword evidence="7" id="KW-0597">Phosphoprotein</keyword>
<feature type="domain" description="SH3" evidence="16">
    <location>
        <begin position="402"/>
        <end position="461"/>
    </location>
</feature>
<comment type="function">
    <text evidence="10">Plays a role in endocytosis and regulates internalization of plasma membrane proteins. Overexpression impairs internalization of SLC2A1/GLUT1 and TRPV4 and increases the levels of SLC2A1/GLUT1 and TRPV4 at the cell membrane. Inhibits the TRPV4 calcium channel activity.</text>
</comment>
<dbReference type="FunFam" id="1.20.1270.60:FF:000009">
    <property type="entry name" value="Protein kinase C and casein kinase substrate in neurons 2"/>
    <property type="match status" value="1"/>
</dbReference>
<evidence type="ECO:0000256" key="1">
    <source>
        <dbReference type="ARBA" id="ARBA00004184"/>
    </source>
</evidence>
<organism evidence="18">
    <name type="scientific">Mesocestoides corti</name>
    <name type="common">Flatworm</name>
    <dbReference type="NCBI Taxonomy" id="53468"/>
    <lineage>
        <taxon>Eukaryota</taxon>
        <taxon>Metazoa</taxon>
        <taxon>Spiralia</taxon>
        <taxon>Lophotrochozoa</taxon>
        <taxon>Platyhelminthes</taxon>
        <taxon>Cestoda</taxon>
        <taxon>Eucestoda</taxon>
        <taxon>Cyclophyllidea</taxon>
        <taxon>Mesocestoididae</taxon>
        <taxon>Mesocestoides</taxon>
    </lineage>
</organism>
<dbReference type="PROSITE" id="PS51741">
    <property type="entry name" value="F_BAR"/>
    <property type="match status" value="1"/>
</dbReference>
<dbReference type="Pfam" id="PF00611">
    <property type="entry name" value="FCH"/>
    <property type="match status" value="1"/>
</dbReference>
<sequence>MQPTDVDGDSVAGTNFWEPHEYSRTVKRLENANKLCSEFALMIQERSEIERAYASNLRKFAFRLDLFLRSGLEYGTCSNILSGLAKEAEDTAELHSNFATNLLNPVQSSIKNWQKENFHKSSMSSSLKEVKSLDSDFENAQKTWYKHYKQVNRCKKEYFHACKIVRSQQVQVQNAKNEPFGTPEQQALQAKEATEKRLRKMEEKLRKATSEEEKTRRAYEEAVAALQDVTPRYIDDMTQVFNKAQAFEKERINFFKQQAMQMHDVLDVSAKPNLAQIFVDLKNTISKVDADADLKKWSVTHGVDTPINFPSFEEYSPELCALAGSKKKKSGLADGNIGVTLTGVKSITSPDHQPAGTPHPGSNESSPTRTAANNPSSINGIAATAAAPADVPPYPDLIDDGRPGVPIRALYDYTGVEADELSFNTGDLFEKLEDEDEQGWCKGRKDGRVGLYPANYVEVVR</sequence>
<dbReference type="InterPro" id="IPR027267">
    <property type="entry name" value="AH/BAR_dom_sf"/>
</dbReference>
<evidence type="ECO:0000256" key="11">
    <source>
        <dbReference type="ARBA" id="ARBA00064966"/>
    </source>
</evidence>
<dbReference type="PANTHER" id="PTHR23065">
    <property type="entry name" value="PROLINE-SERINE-THREONINE PHOSPHATASE INTERACTING PROTEIN 1"/>
    <property type="match status" value="1"/>
</dbReference>
<reference evidence="18" key="1">
    <citation type="submission" date="2019-11" db="UniProtKB">
        <authorList>
            <consortium name="WormBaseParasite"/>
        </authorList>
    </citation>
    <scope>IDENTIFICATION</scope>
</reference>
<dbReference type="SMART" id="SM00055">
    <property type="entry name" value="FCH"/>
    <property type="match status" value="1"/>
</dbReference>
<accession>A0A5K3EZB8</accession>
<dbReference type="PROSITE" id="PS50002">
    <property type="entry name" value="SH3"/>
    <property type="match status" value="1"/>
</dbReference>
<dbReference type="PANTHER" id="PTHR23065:SF11">
    <property type="entry name" value="SYNDAPIN, ISOFORM C"/>
    <property type="match status" value="1"/>
</dbReference>
<evidence type="ECO:0000256" key="12">
    <source>
        <dbReference type="PROSITE-ProRule" id="PRU00192"/>
    </source>
</evidence>